<dbReference type="EMBL" id="CAJOBG010071052">
    <property type="protein sequence ID" value="CAF4594344.1"/>
    <property type="molecule type" value="Genomic_DNA"/>
</dbReference>
<organism evidence="3 4">
    <name type="scientific">Rotaria magnacalcarata</name>
    <dbReference type="NCBI Taxonomy" id="392030"/>
    <lineage>
        <taxon>Eukaryota</taxon>
        <taxon>Metazoa</taxon>
        <taxon>Spiralia</taxon>
        <taxon>Gnathifera</taxon>
        <taxon>Rotifera</taxon>
        <taxon>Eurotatoria</taxon>
        <taxon>Bdelloidea</taxon>
        <taxon>Philodinida</taxon>
        <taxon>Philodinidae</taxon>
        <taxon>Rotaria</taxon>
    </lineage>
</organism>
<dbReference type="Proteomes" id="UP000663866">
    <property type="component" value="Unassembled WGS sequence"/>
</dbReference>
<accession>A0A821BM00</accession>
<comment type="similarity">
    <text evidence="1">Belongs to the VPS13 family.</text>
</comment>
<sequence length="87" mass="9322">TKPVAGAARDGALGFVKGLGKGVIGLVAQPAGGIVDFASTSLDAVKRTATQEHIVRRVRYPRHVRHDGLVRPYIFHEAMGSYILNVN</sequence>
<dbReference type="InterPro" id="IPR026847">
    <property type="entry name" value="VPS13"/>
</dbReference>
<evidence type="ECO:0000313" key="4">
    <source>
        <dbReference type="Proteomes" id="UP000663866"/>
    </source>
</evidence>
<protein>
    <recommendedName>
        <fullName evidence="2">Intermembrane lipid transfer protein VPS13-like C-terminal domain-containing protein</fullName>
    </recommendedName>
</protein>
<dbReference type="PANTHER" id="PTHR16166:SF93">
    <property type="entry name" value="INTERMEMBRANE LIPID TRANSFER PROTEIN VPS13"/>
    <property type="match status" value="1"/>
</dbReference>
<gene>
    <name evidence="3" type="ORF">OVN521_LOCUS44912</name>
</gene>
<dbReference type="PANTHER" id="PTHR16166">
    <property type="entry name" value="VACUOLAR PROTEIN SORTING-ASSOCIATED PROTEIN VPS13"/>
    <property type="match status" value="1"/>
</dbReference>
<dbReference type="InterPro" id="IPR056748">
    <property type="entry name" value="VPS13-like_C"/>
</dbReference>
<evidence type="ECO:0000256" key="1">
    <source>
        <dbReference type="ARBA" id="ARBA00006545"/>
    </source>
</evidence>
<feature type="non-terminal residue" evidence="3">
    <location>
        <position position="1"/>
    </location>
</feature>
<dbReference type="GO" id="GO:0045053">
    <property type="term" value="P:protein retention in Golgi apparatus"/>
    <property type="evidence" value="ECO:0007669"/>
    <property type="project" value="TreeGrafter"/>
</dbReference>
<name>A0A821BM00_9BILA</name>
<dbReference type="GO" id="GO:0006623">
    <property type="term" value="P:protein targeting to vacuole"/>
    <property type="evidence" value="ECO:0007669"/>
    <property type="project" value="TreeGrafter"/>
</dbReference>
<reference evidence="3" key="1">
    <citation type="submission" date="2021-02" db="EMBL/GenBank/DDBJ databases">
        <authorList>
            <person name="Nowell W R."/>
        </authorList>
    </citation>
    <scope>NUCLEOTIDE SEQUENCE</scope>
</reference>
<feature type="domain" description="Intermembrane lipid transfer protein VPS13-like C-terminal" evidence="2">
    <location>
        <begin position="58"/>
        <end position="85"/>
    </location>
</feature>
<comment type="caution">
    <text evidence="3">The sequence shown here is derived from an EMBL/GenBank/DDBJ whole genome shotgun (WGS) entry which is preliminary data.</text>
</comment>
<proteinExistence type="inferred from homology"/>
<keyword evidence="4" id="KW-1185">Reference proteome</keyword>
<dbReference type="AlphaFoldDB" id="A0A821BM00"/>
<dbReference type="Pfam" id="PF25037">
    <property type="entry name" value="VPS13_C"/>
    <property type="match status" value="1"/>
</dbReference>
<evidence type="ECO:0000259" key="2">
    <source>
        <dbReference type="Pfam" id="PF25037"/>
    </source>
</evidence>
<evidence type="ECO:0000313" key="3">
    <source>
        <dbReference type="EMBL" id="CAF4594344.1"/>
    </source>
</evidence>